<proteinExistence type="predicted"/>
<dbReference type="EMBL" id="JAGSOY010000011">
    <property type="protein sequence ID" value="MBU2710847.1"/>
    <property type="molecule type" value="Genomic_DNA"/>
</dbReference>
<keyword evidence="1" id="KW-0732">Signal</keyword>
<evidence type="ECO:0000313" key="2">
    <source>
        <dbReference type="EMBL" id="MBU2710847.1"/>
    </source>
</evidence>
<reference evidence="2 3" key="1">
    <citation type="submission" date="2021-04" db="EMBL/GenBank/DDBJ databases">
        <authorList>
            <person name="Pira H."/>
            <person name="Risdian C."/>
            <person name="Wink J."/>
        </authorList>
    </citation>
    <scope>NUCLEOTIDE SEQUENCE [LARGE SCALE GENOMIC DNA]</scope>
    <source>
        <strain evidence="2 3">WH53</strain>
    </source>
</reference>
<gene>
    <name evidence="2" type="ORF">KCG35_07230</name>
</gene>
<organism evidence="2 3">
    <name type="scientific">Zooshikella harenae</name>
    <dbReference type="NCBI Taxonomy" id="2827238"/>
    <lineage>
        <taxon>Bacteria</taxon>
        <taxon>Pseudomonadati</taxon>
        <taxon>Pseudomonadota</taxon>
        <taxon>Gammaproteobacteria</taxon>
        <taxon>Oceanospirillales</taxon>
        <taxon>Zooshikellaceae</taxon>
        <taxon>Zooshikella</taxon>
    </lineage>
</organism>
<evidence type="ECO:0000256" key="1">
    <source>
        <dbReference type="SAM" id="SignalP"/>
    </source>
</evidence>
<sequence>MVFLKGFIILVTAGLSALAFSQGFTTVENNQLVTKKLHDTLQTNVEVDCATIWTVTCIWPNGCDTSATATGFVANNGCDIFWNQNVPDKTRGCGYTESIDGQQHAKWYDFDEQGCPGRVFLFGSGEEYEVIVH</sequence>
<protein>
    <submittedName>
        <fullName evidence="2">Uncharacterized protein</fullName>
    </submittedName>
</protein>
<comment type="caution">
    <text evidence="2">The sequence shown here is derived from an EMBL/GenBank/DDBJ whole genome shotgun (WGS) entry which is preliminary data.</text>
</comment>
<feature type="chain" id="PRO_5046503976" evidence="1">
    <location>
        <begin position="20"/>
        <end position="133"/>
    </location>
</feature>
<dbReference type="RefSeq" id="WP_215819009.1">
    <property type="nucleotide sequence ID" value="NZ_JAGSOY010000011.1"/>
</dbReference>
<name>A0ABS5ZD32_9GAMM</name>
<evidence type="ECO:0000313" key="3">
    <source>
        <dbReference type="Proteomes" id="UP000690515"/>
    </source>
</evidence>
<accession>A0ABS5ZD32</accession>
<keyword evidence="3" id="KW-1185">Reference proteome</keyword>
<dbReference type="Proteomes" id="UP000690515">
    <property type="component" value="Unassembled WGS sequence"/>
</dbReference>
<feature type="signal peptide" evidence="1">
    <location>
        <begin position="1"/>
        <end position="19"/>
    </location>
</feature>